<gene>
    <name evidence="1" type="ORF">ECE50_020525</name>
</gene>
<dbReference type="Proteomes" id="UP000281028">
    <property type="component" value="Unassembled WGS sequence"/>
</dbReference>
<evidence type="ECO:0000313" key="2">
    <source>
        <dbReference type="Proteomes" id="UP000281028"/>
    </source>
</evidence>
<dbReference type="PANTHER" id="PTHR37833:SF1">
    <property type="entry name" value="SIGNAL PEPTIDE PROTEIN"/>
    <property type="match status" value="1"/>
</dbReference>
<dbReference type="Gene3D" id="3.40.30.10">
    <property type="entry name" value="Glutaredoxin"/>
    <property type="match status" value="1"/>
</dbReference>
<dbReference type="InterPro" id="IPR036249">
    <property type="entry name" value="Thioredoxin-like_sf"/>
</dbReference>
<sequence length="352" mass="39484">MQQRWWIILLILLQMSCAPEKPVFLKGNLQQAFITAARENKLLFVIHTADGCPPCDDFMRKITTDKTLAKELSDKVLFIKASKNKPDDQAFLYSFYSMATPSSYLFSPDGRLLTIITGDAPVNYVISCTESCLSGKTIRHEFDTRLQTKQGQAIQLFNRILKAQDMIMQTTADKSTLQVALNILDTTLQKEAFFYNTYLAAKAYYKLGDTAHAKELAVKALEFKNSMDLALYAPLRNEMKFTADNSYTADSDAFITLSETAHQYGTVATGSYTVANVRFRNSGKKPLLIHQMVGSCDCMTFSWPKEPVLPGREDSVKITYHAREEGEFSKMVFVSSNASNAQVQINVKGLAE</sequence>
<proteinExistence type="predicted"/>
<dbReference type="Gene3D" id="2.60.40.10">
    <property type="entry name" value="Immunoglobulins"/>
    <property type="match status" value="1"/>
</dbReference>
<dbReference type="InterPro" id="IPR013783">
    <property type="entry name" value="Ig-like_fold"/>
</dbReference>
<evidence type="ECO:0000313" key="1">
    <source>
        <dbReference type="EMBL" id="NSL89239.1"/>
    </source>
</evidence>
<protein>
    <submittedName>
        <fullName evidence="1">DUF1573 domain-containing protein</fullName>
    </submittedName>
</protein>
<dbReference type="PANTHER" id="PTHR37833">
    <property type="entry name" value="LIPOPROTEIN-RELATED"/>
    <property type="match status" value="1"/>
</dbReference>
<name>A0A3S1JCL2_9BACT</name>
<organism evidence="1 2">
    <name type="scientific">Chitinophaga solisilvae</name>
    <dbReference type="NCBI Taxonomy" id="1233460"/>
    <lineage>
        <taxon>Bacteria</taxon>
        <taxon>Pseudomonadati</taxon>
        <taxon>Bacteroidota</taxon>
        <taxon>Chitinophagia</taxon>
        <taxon>Chitinophagales</taxon>
        <taxon>Chitinophagaceae</taxon>
        <taxon>Chitinophaga</taxon>
    </lineage>
</organism>
<dbReference type="Pfam" id="PF13899">
    <property type="entry name" value="Thioredoxin_7"/>
    <property type="match status" value="1"/>
</dbReference>
<comment type="caution">
    <text evidence="1">The sequence shown here is derived from an EMBL/GenBank/DDBJ whole genome shotgun (WGS) entry which is preliminary data.</text>
</comment>
<dbReference type="SUPFAM" id="SSF52833">
    <property type="entry name" value="Thioredoxin-like"/>
    <property type="match status" value="1"/>
</dbReference>
<dbReference type="OrthoDB" id="790920at2"/>
<accession>A0A3S1JCL2</accession>
<reference evidence="1" key="1">
    <citation type="submission" date="2020-05" db="EMBL/GenBank/DDBJ databases">
        <title>Chitinophaga laudate sp. nov., isolated from a tropical peat swamp.</title>
        <authorList>
            <person name="Goh C.B.S."/>
            <person name="Lee M.S."/>
            <person name="Parimannan S."/>
            <person name="Pasbakhsh P."/>
            <person name="Yule C.M."/>
            <person name="Rajandas H."/>
            <person name="Loke S."/>
            <person name="Croft L."/>
            <person name="Tan J.B.L."/>
        </authorList>
    </citation>
    <scope>NUCLEOTIDE SEQUENCE</scope>
    <source>
        <strain evidence="1">Mgbs1</strain>
    </source>
</reference>
<dbReference type="EMBL" id="RIAR02000001">
    <property type="protein sequence ID" value="NSL89239.1"/>
    <property type="molecule type" value="Genomic_DNA"/>
</dbReference>
<dbReference type="Pfam" id="PF07610">
    <property type="entry name" value="DUF1573"/>
    <property type="match status" value="1"/>
</dbReference>
<keyword evidence="2" id="KW-1185">Reference proteome</keyword>
<dbReference type="AlphaFoldDB" id="A0A3S1JCL2"/>
<dbReference type="InterPro" id="IPR011467">
    <property type="entry name" value="DUF1573"/>
</dbReference>